<name>A0ABD2JRV6_HETSC</name>
<dbReference type="InterPro" id="IPR011611">
    <property type="entry name" value="PfkB_dom"/>
</dbReference>
<evidence type="ECO:0000256" key="8">
    <source>
        <dbReference type="ARBA" id="ARBA00022840"/>
    </source>
</evidence>
<dbReference type="SUPFAM" id="SSF53613">
    <property type="entry name" value="Ribokinase-like"/>
    <property type="match status" value="1"/>
</dbReference>
<dbReference type="EMBL" id="JBICCN010000111">
    <property type="protein sequence ID" value="KAL3093347.1"/>
    <property type="molecule type" value="Genomic_DNA"/>
</dbReference>
<comment type="similarity">
    <text evidence="2 10">Belongs to the carbohydrate kinase PfkB family.</text>
</comment>
<evidence type="ECO:0000256" key="10">
    <source>
        <dbReference type="RuleBase" id="RU368116"/>
    </source>
</evidence>
<keyword evidence="10" id="KW-0460">Magnesium</keyword>
<evidence type="ECO:0000256" key="2">
    <source>
        <dbReference type="ARBA" id="ARBA00010688"/>
    </source>
</evidence>
<evidence type="ECO:0000259" key="11">
    <source>
        <dbReference type="Pfam" id="PF00294"/>
    </source>
</evidence>
<dbReference type="Gene3D" id="3.30.1110.10">
    <property type="match status" value="1"/>
</dbReference>
<comment type="subcellular location">
    <subcellularLocation>
        <location evidence="10">Nucleus</location>
    </subcellularLocation>
</comment>
<dbReference type="InterPro" id="IPR002173">
    <property type="entry name" value="Carboh/pur_kinase_PfkB_CS"/>
</dbReference>
<dbReference type="GO" id="GO:0005634">
    <property type="term" value="C:nucleus"/>
    <property type="evidence" value="ECO:0007669"/>
    <property type="project" value="UniProtKB-SubCell"/>
</dbReference>
<keyword evidence="13" id="KW-1185">Reference proteome</keyword>
<keyword evidence="5 10" id="KW-0660">Purine salvage</keyword>
<evidence type="ECO:0000256" key="4">
    <source>
        <dbReference type="ARBA" id="ARBA00022679"/>
    </source>
</evidence>
<dbReference type="AlphaFoldDB" id="A0ABD2JRV6"/>
<comment type="pathway">
    <text evidence="1 10">Purine metabolism; AMP biosynthesis via salvage pathway; AMP from adenosine: step 1/1.</text>
</comment>
<keyword evidence="10" id="KW-0539">Nucleus</keyword>
<comment type="function">
    <text evidence="10">ATP dependent phosphorylation of adenosine and other related nucleoside analogs to monophosphate derivatives.</text>
</comment>
<proteinExistence type="inferred from homology"/>
<comment type="catalytic activity">
    <reaction evidence="10">
        <text>adenosine + ATP = AMP + ADP + H(+)</text>
        <dbReference type="Rhea" id="RHEA:20824"/>
        <dbReference type="ChEBI" id="CHEBI:15378"/>
        <dbReference type="ChEBI" id="CHEBI:16335"/>
        <dbReference type="ChEBI" id="CHEBI:30616"/>
        <dbReference type="ChEBI" id="CHEBI:456215"/>
        <dbReference type="ChEBI" id="CHEBI:456216"/>
        <dbReference type="EC" id="2.7.1.20"/>
    </reaction>
</comment>
<keyword evidence="8 10" id="KW-0067">ATP-binding</keyword>
<comment type="subunit">
    <text evidence="10">Monomer.</text>
</comment>
<dbReference type="PANTHER" id="PTHR45769">
    <property type="entry name" value="ADENOSINE KINASE"/>
    <property type="match status" value="1"/>
</dbReference>
<evidence type="ECO:0000313" key="12">
    <source>
        <dbReference type="EMBL" id="KAL3093347.1"/>
    </source>
</evidence>
<feature type="domain" description="Carbohydrate kinase PfkB" evidence="11">
    <location>
        <begin position="33"/>
        <end position="220"/>
    </location>
</feature>
<comment type="caution">
    <text evidence="12">The sequence shown here is derived from an EMBL/GenBank/DDBJ whole genome shotgun (WGS) entry which is preliminary data.</text>
</comment>
<feature type="active site" description="Proton acceptor" evidence="9">
    <location>
        <position position="268"/>
    </location>
</feature>
<dbReference type="PROSITE" id="PS00584">
    <property type="entry name" value="PFKB_KINASES_2"/>
    <property type="match status" value="1"/>
</dbReference>
<keyword evidence="4 10" id="KW-0808">Transferase</keyword>
<dbReference type="Pfam" id="PF00294">
    <property type="entry name" value="PfkB"/>
    <property type="match status" value="2"/>
</dbReference>
<evidence type="ECO:0000256" key="3">
    <source>
        <dbReference type="ARBA" id="ARBA00012119"/>
    </source>
</evidence>
<protein>
    <recommendedName>
        <fullName evidence="3 10">Adenosine kinase</fullName>
        <shortName evidence="10">AK</shortName>
        <ecNumber evidence="3 10">2.7.1.20</ecNumber>
    </recommendedName>
    <alternativeName>
        <fullName evidence="10">Adenosine 5'-phosphotransferase</fullName>
    </alternativeName>
</protein>
<accession>A0ABD2JRV6</accession>
<sequence length="318" mass="34786">MPILIGLGSPLLDISANVGSELLDKYGLKENGAVLIDQQNMDKFMPLEDEILNLDSVLFLPGGSALNTIRVFQWVSNGINGQKFHKADRAIFFGSVGNDSEAEMLIEKTLETGVEAKFQRIERVRTGKCFSLINATNRSLCACLGAASLFSLDFLHLPENAKLIDTAKFFYSSAHFFTVCPEAIKHLATKANELERPFLFNLSADYIPGKFKKELNEIMPFANGGKTGGRIVLITRGEKALIVAQNGTIKEFPVLFVDKIVDTNGAGDAFCGGFLAAFACDFSLEKCVKFALSAAATIVQNCGCTFPEEWVGECRERK</sequence>
<keyword evidence="6 10" id="KW-0547">Nucleotide-binding</keyword>
<evidence type="ECO:0000256" key="7">
    <source>
        <dbReference type="ARBA" id="ARBA00022777"/>
    </source>
</evidence>
<evidence type="ECO:0000313" key="13">
    <source>
        <dbReference type="Proteomes" id="UP001620645"/>
    </source>
</evidence>
<evidence type="ECO:0000256" key="1">
    <source>
        <dbReference type="ARBA" id="ARBA00004801"/>
    </source>
</evidence>
<dbReference type="GO" id="GO:0005524">
    <property type="term" value="F:ATP binding"/>
    <property type="evidence" value="ECO:0007669"/>
    <property type="project" value="UniProtKB-UniRule"/>
</dbReference>
<organism evidence="12 13">
    <name type="scientific">Heterodera schachtii</name>
    <name type="common">Sugarbeet cyst nematode worm</name>
    <name type="synonym">Tylenchus schachtii</name>
    <dbReference type="NCBI Taxonomy" id="97005"/>
    <lineage>
        <taxon>Eukaryota</taxon>
        <taxon>Metazoa</taxon>
        <taxon>Ecdysozoa</taxon>
        <taxon>Nematoda</taxon>
        <taxon>Chromadorea</taxon>
        <taxon>Rhabditida</taxon>
        <taxon>Tylenchina</taxon>
        <taxon>Tylenchomorpha</taxon>
        <taxon>Tylenchoidea</taxon>
        <taxon>Heteroderidae</taxon>
        <taxon>Heteroderinae</taxon>
        <taxon>Heterodera</taxon>
    </lineage>
</organism>
<dbReference type="GO" id="GO:0004001">
    <property type="term" value="F:adenosine kinase activity"/>
    <property type="evidence" value="ECO:0007669"/>
    <property type="project" value="UniProtKB-UniRule"/>
</dbReference>
<evidence type="ECO:0000256" key="5">
    <source>
        <dbReference type="ARBA" id="ARBA00022726"/>
    </source>
</evidence>
<dbReference type="InterPro" id="IPR029056">
    <property type="entry name" value="Ribokinase-like"/>
</dbReference>
<reference evidence="12 13" key="1">
    <citation type="submission" date="2024-10" db="EMBL/GenBank/DDBJ databases">
        <authorList>
            <person name="Kim D."/>
        </authorList>
    </citation>
    <scope>NUCLEOTIDE SEQUENCE [LARGE SCALE GENOMIC DNA]</scope>
    <source>
        <strain evidence="12">Taebaek</strain>
    </source>
</reference>
<dbReference type="Gene3D" id="3.40.1190.20">
    <property type="match status" value="2"/>
</dbReference>
<keyword evidence="7 10" id="KW-0418">Kinase</keyword>
<dbReference type="CDD" id="cd01168">
    <property type="entry name" value="adenosine_kinase"/>
    <property type="match status" value="1"/>
</dbReference>
<evidence type="ECO:0000256" key="9">
    <source>
        <dbReference type="PIRSR" id="PIRSR601805-1"/>
    </source>
</evidence>
<dbReference type="InterPro" id="IPR001805">
    <property type="entry name" value="Adenokinase"/>
</dbReference>
<feature type="domain" description="Carbohydrate kinase PfkB" evidence="11">
    <location>
        <begin position="226"/>
        <end position="309"/>
    </location>
</feature>
<dbReference type="GO" id="GO:0044209">
    <property type="term" value="P:AMP salvage"/>
    <property type="evidence" value="ECO:0007669"/>
    <property type="project" value="UniProtKB-UniRule"/>
</dbReference>
<dbReference type="EC" id="2.7.1.20" evidence="3 10"/>
<comment type="cofactor">
    <cofactor evidence="10">
        <name>Mg(2+)</name>
        <dbReference type="ChEBI" id="CHEBI:18420"/>
    </cofactor>
    <text evidence="10">Binds 3 Mg(2+) ions per subunit.</text>
</comment>
<dbReference type="PANTHER" id="PTHR45769:SF3">
    <property type="entry name" value="ADENOSINE KINASE"/>
    <property type="match status" value="1"/>
</dbReference>
<evidence type="ECO:0000256" key="6">
    <source>
        <dbReference type="ARBA" id="ARBA00022741"/>
    </source>
</evidence>
<dbReference type="Proteomes" id="UP001620645">
    <property type="component" value="Unassembled WGS sequence"/>
</dbReference>
<dbReference type="GO" id="GO:0006166">
    <property type="term" value="P:purine ribonucleoside salvage"/>
    <property type="evidence" value="ECO:0007669"/>
    <property type="project" value="UniProtKB-KW"/>
</dbReference>
<gene>
    <name evidence="12" type="ORF">niasHS_005861</name>
</gene>